<proteinExistence type="inferred from homology"/>
<dbReference type="Pfam" id="PF01899">
    <property type="entry name" value="MNHE"/>
    <property type="match status" value="1"/>
</dbReference>
<protein>
    <submittedName>
        <fullName evidence="8">Multicomponent Na+:H+ antiporter subunit E</fullName>
    </submittedName>
</protein>
<keyword evidence="5 7" id="KW-1133">Transmembrane helix</keyword>
<reference evidence="8 9" key="1">
    <citation type="submission" date="2020-07" db="EMBL/GenBank/DDBJ databases">
        <title>Sequencing the genomes of 1000 actinobacteria strains.</title>
        <authorList>
            <person name="Klenk H.-P."/>
        </authorList>
    </citation>
    <scope>NUCLEOTIDE SEQUENCE [LARGE SCALE GENOMIC DNA]</scope>
    <source>
        <strain evidence="8 9">DSM 24723</strain>
    </source>
</reference>
<dbReference type="EMBL" id="JACBZX010000001">
    <property type="protein sequence ID" value="NYG37028.1"/>
    <property type="molecule type" value="Genomic_DNA"/>
</dbReference>
<evidence type="ECO:0000256" key="3">
    <source>
        <dbReference type="ARBA" id="ARBA00022475"/>
    </source>
</evidence>
<comment type="caution">
    <text evidence="8">The sequence shown here is derived from an EMBL/GenBank/DDBJ whole genome shotgun (WGS) entry which is preliminary data.</text>
</comment>
<dbReference type="NCBIfam" id="NF006521">
    <property type="entry name" value="PRK08965.1-5"/>
    <property type="match status" value="1"/>
</dbReference>
<gene>
    <name evidence="8" type="ORF">BJY28_001497</name>
</gene>
<evidence type="ECO:0000313" key="9">
    <source>
        <dbReference type="Proteomes" id="UP000592181"/>
    </source>
</evidence>
<feature type="transmembrane region" description="Helical" evidence="7">
    <location>
        <begin position="20"/>
        <end position="37"/>
    </location>
</feature>
<keyword evidence="9" id="KW-1185">Reference proteome</keyword>
<dbReference type="AlphaFoldDB" id="A0A852X3M0"/>
<evidence type="ECO:0000256" key="1">
    <source>
        <dbReference type="ARBA" id="ARBA00004651"/>
    </source>
</evidence>
<comment type="similarity">
    <text evidence="2">Belongs to the CPA3 antiporters (TC 2.A.63) subunit E family.</text>
</comment>
<sequence length="197" mass="21255">MARARLLRPLARRGGWQPRAVLLVALVWVLLWDRLSLGNVVNGLILGVVITRLFPLPAIGYRGRLHPLPLLALVGRFLLYLVRSSVEVAWVVLRPGPLPPSSVIEVPLRTGSELYLTLVATVVGLEPGSTVIEARRTAGVLFVHVLGAGDDDARERAREKVLSVERSVVRAVGNEQEIAACAGGHDDRGAMTTGGTR</sequence>
<organism evidence="8 9">
    <name type="scientific">Janibacter alkaliphilus</name>
    <dbReference type="NCBI Taxonomy" id="1069963"/>
    <lineage>
        <taxon>Bacteria</taxon>
        <taxon>Bacillati</taxon>
        <taxon>Actinomycetota</taxon>
        <taxon>Actinomycetes</taxon>
        <taxon>Micrococcales</taxon>
        <taxon>Intrasporangiaceae</taxon>
        <taxon>Janibacter</taxon>
    </lineage>
</organism>
<keyword evidence="3" id="KW-1003">Cell membrane</keyword>
<dbReference type="PANTHER" id="PTHR34584">
    <property type="entry name" value="NA(+)/H(+) ANTIPORTER SUBUNIT E1"/>
    <property type="match status" value="1"/>
</dbReference>
<dbReference type="InterPro" id="IPR002758">
    <property type="entry name" value="Cation_antiport_E"/>
</dbReference>
<evidence type="ECO:0000256" key="5">
    <source>
        <dbReference type="ARBA" id="ARBA00022989"/>
    </source>
</evidence>
<evidence type="ECO:0000313" key="8">
    <source>
        <dbReference type="EMBL" id="NYG37028.1"/>
    </source>
</evidence>
<dbReference type="PANTHER" id="PTHR34584:SF1">
    <property type="entry name" value="NA(+)_H(+) ANTIPORTER SUBUNIT E1"/>
    <property type="match status" value="1"/>
</dbReference>
<accession>A0A852X3M0</accession>
<name>A0A852X3M0_9MICO</name>
<feature type="transmembrane region" description="Helical" evidence="7">
    <location>
        <begin position="43"/>
        <end position="61"/>
    </location>
</feature>
<keyword evidence="4 7" id="KW-0812">Transmembrane</keyword>
<keyword evidence="6 7" id="KW-0472">Membrane</keyword>
<evidence type="ECO:0000256" key="2">
    <source>
        <dbReference type="ARBA" id="ARBA00006228"/>
    </source>
</evidence>
<evidence type="ECO:0000256" key="6">
    <source>
        <dbReference type="ARBA" id="ARBA00023136"/>
    </source>
</evidence>
<evidence type="ECO:0000256" key="4">
    <source>
        <dbReference type="ARBA" id="ARBA00022692"/>
    </source>
</evidence>
<dbReference type="Proteomes" id="UP000592181">
    <property type="component" value="Unassembled WGS sequence"/>
</dbReference>
<dbReference type="GO" id="GO:0005886">
    <property type="term" value="C:plasma membrane"/>
    <property type="evidence" value="ECO:0007669"/>
    <property type="project" value="UniProtKB-SubCell"/>
</dbReference>
<comment type="subcellular location">
    <subcellularLocation>
        <location evidence="1">Cell membrane</location>
        <topology evidence="1">Multi-pass membrane protein</topology>
    </subcellularLocation>
</comment>
<dbReference type="RefSeq" id="WP_179462460.1">
    <property type="nucleotide sequence ID" value="NZ_JACBZX010000001.1"/>
</dbReference>
<dbReference type="GO" id="GO:0008324">
    <property type="term" value="F:monoatomic cation transmembrane transporter activity"/>
    <property type="evidence" value="ECO:0007669"/>
    <property type="project" value="InterPro"/>
</dbReference>
<evidence type="ECO:0000256" key="7">
    <source>
        <dbReference type="SAM" id="Phobius"/>
    </source>
</evidence>